<feature type="domain" description="MIT" evidence="3">
    <location>
        <begin position="83"/>
        <end position="146"/>
    </location>
</feature>
<gene>
    <name evidence="4" type="primary">AlNc14C66G4682</name>
    <name evidence="4" type="ORF">ALNC14_053770</name>
</gene>
<evidence type="ECO:0000313" key="4">
    <source>
        <dbReference type="EMBL" id="CCA19234.1"/>
    </source>
</evidence>
<feature type="compositionally biased region" description="Basic and acidic residues" evidence="2">
    <location>
        <begin position="249"/>
        <end position="260"/>
    </location>
</feature>
<organism evidence="4">
    <name type="scientific">Albugo laibachii Nc14</name>
    <dbReference type="NCBI Taxonomy" id="890382"/>
    <lineage>
        <taxon>Eukaryota</taxon>
        <taxon>Sar</taxon>
        <taxon>Stramenopiles</taxon>
        <taxon>Oomycota</taxon>
        <taxon>Peronosporomycetes</taxon>
        <taxon>Albuginales</taxon>
        <taxon>Albuginaceae</taxon>
        <taxon>Albugo</taxon>
    </lineage>
</organism>
<dbReference type="AlphaFoldDB" id="F0WDG2"/>
<feature type="region of interest" description="Disordered" evidence="2">
    <location>
        <begin position="16"/>
        <end position="50"/>
    </location>
</feature>
<evidence type="ECO:0000259" key="3">
    <source>
        <dbReference type="Pfam" id="PF04212"/>
    </source>
</evidence>
<accession>F0WDG2</accession>
<feature type="region of interest" description="Disordered" evidence="2">
    <location>
        <begin position="215"/>
        <end position="260"/>
    </location>
</feature>
<feature type="coiled-coil region" evidence="1">
    <location>
        <begin position="293"/>
        <end position="327"/>
    </location>
</feature>
<dbReference type="HOGENOM" id="CLU_666332_0_0_1"/>
<keyword evidence="1" id="KW-0175">Coiled coil</keyword>
<dbReference type="SUPFAM" id="SSF116846">
    <property type="entry name" value="MIT domain"/>
    <property type="match status" value="1"/>
</dbReference>
<reference evidence="4" key="1">
    <citation type="journal article" date="2011" name="PLoS Biol.">
        <title>Gene gain and loss during evolution of obligate parasitism in the white rust pathogen of Arabidopsis thaliana.</title>
        <authorList>
            <person name="Kemen E."/>
            <person name="Gardiner A."/>
            <person name="Schultz-Larsen T."/>
            <person name="Kemen A.C."/>
            <person name="Balmuth A.L."/>
            <person name="Robert-Seilaniantz A."/>
            <person name="Bailey K."/>
            <person name="Holub E."/>
            <person name="Studholme D.J."/>
            <person name="Maclean D."/>
            <person name="Jones J.D."/>
        </authorList>
    </citation>
    <scope>NUCLEOTIDE SEQUENCE</scope>
</reference>
<dbReference type="EMBL" id="FR824111">
    <property type="protein sequence ID" value="CCA19234.1"/>
    <property type="molecule type" value="Genomic_DNA"/>
</dbReference>
<dbReference type="InterPro" id="IPR007330">
    <property type="entry name" value="MIT_dom"/>
</dbReference>
<evidence type="ECO:0000256" key="2">
    <source>
        <dbReference type="SAM" id="MobiDB-lite"/>
    </source>
</evidence>
<reference evidence="4" key="2">
    <citation type="submission" date="2011-02" db="EMBL/GenBank/DDBJ databases">
        <authorList>
            <person name="MacLean D."/>
        </authorList>
    </citation>
    <scope>NUCLEOTIDE SEQUENCE</scope>
</reference>
<proteinExistence type="predicted"/>
<sequence>MIDKLDFEGRLHALRTSGQTPHSKCEIKSEENNQNDHSSSTLARSLPSKDELSPALRRQLFQIHSESMSYLDTSLEEFGVLYTKAIQLAQKAVTEERQRHVREAIRNYVQAGEYLTEIGRKQSNHRVQYTLKKRAFALLRRAEALAEWIEERNEQETSYPAEVTKNDAIAVQEEHLGEKRFALTTLRAQNERMEERVDKLAGILQARRRFRKLVGSHRAQKWPGNERHKATFETQNQEEGVNVDGNESNAEKSHKAKMPKDDTKKLVLVNELHAYLGLPELDQFTDFKPLSTDELQDSKLRQLEVELEESRRESIRLRQILAEKEKLIAQAFLKETSDTATKSNSVNDSMSDASTTKSPSMSPANSLPDDFEDRDMMLELQNILRMIQKDETALEWDDQRSNNEEEIDDGVWL</sequence>
<dbReference type="InterPro" id="IPR036181">
    <property type="entry name" value="MIT_dom_sf"/>
</dbReference>
<protein>
    <submittedName>
        <fullName evidence="4">AlNc14C66G4682 protein</fullName>
    </submittedName>
</protein>
<dbReference type="Pfam" id="PF04212">
    <property type="entry name" value="MIT"/>
    <property type="match status" value="1"/>
</dbReference>
<dbReference type="Gene3D" id="1.20.58.80">
    <property type="entry name" value="Phosphotransferase system, lactose/cellobiose-type IIA subunit"/>
    <property type="match status" value="1"/>
</dbReference>
<evidence type="ECO:0000256" key="1">
    <source>
        <dbReference type="SAM" id="Coils"/>
    </source>
</evidence>
<feature type="region of interest" description="Disordered" evidence="2">
    <location>
        <begin position="338"/>
        <end position="371"/>
    </location>
</feature>
<feature type="compositionally biased region" description="Polar residues" evidence="2">
    <location>
        <begin position="338"/>
        <end position="365"/>
    </location>
</feature>
<name>F0WDG2_9STRA</name>